<evidence type="ECO:0000313" key="4">
    <source>
        <dbReference type="Proteomes" id="UP000274841"/>
    </source>
</evidence>
<dbReference type="AlphaFoldDB" id="A0A3S9WLT1"/>
<dbReference type="PANTHER" id="PTHR46401:SF2">
    <property type="entry name" value="GLYCOSYLTRANSFERASE WBBK-RELATED"/>
    <property type="match status" value="1"/>
</dbReference>
<dbReference type="KEGG" id="moy:CVS54_02411"/>
<evidence type="ECO:0000313" key="3">
    <source>
        <dbReference type="EMBL" id="AZS41066.1"/>
    </source>
</evidence>
<evidence type="ECO:0000256" key="1">
    <source>
        <dbReference type="ARBA" id="ARBA00022679"/>
    </source>
</evidence>
<evidence type="ECO:0008006" key="5">
    <source>
        <dbReference type="Google" id="ProtNLM"/>
    </source>
</evidence>
<name>A0A3S9WLT1_9MICO</name>
<dbReference type="SUPFAM" id="SSF53756">
    <property type="entry name" value="UDP-Glycosyltransferase/glycogen phosphorylase"/>
    <property type="match status" value="1"/>
</dbReference>
<sequence length="357" mass="36590">MGARLRVVLDQLASVVDPDHAEAAVGLVGGLVATAPSGCAVDAIVPAGASVPVAGIADVRTLAMGRRELAAAWQLGIAPGVGGGLIHSPTLMAPLVRHDRLHDNDQTTVTVWDLRAWDAPEQLSKGNVAWQRGMLRRAVRHADAVVVPSHAVAERLTEIAKLGDRIRVIAGAPPQGFGGAAEGAAPRDALSPTSGYLVLTGSVAEAAEGFRGAVAAGLDAIVIDAPEGSEPRYVEAASASGLPERRVHVRGALSAEDRAGVLEGASVYVAADATAGWPWRAVEAMTLGLPVVAVDSGSHRDVIADGGRIVPVDAIAEAVEDAAGGSAERLKVLASDRSRAFSWASSAERLWGLHADL</sequence>
<gene>
    <name evidence="2" type="ORF">CVS54_02381</name>
    <name evidence="3" type="ORF">CVS54_02411</name>
</gene>
<dbReference type="EMBL" id="CP031422">
    <property type="protein sequence ID" value="AZS41066.1"/>
    <property type="molecule type" value="Genomic_DNA"/>
</dbReference>
<proteinExistence type="predicted"/>
<dbReference type="Pfam" id="PF13692">
    <property type="entry name" value="Glyco_trans_1_4"/>
    <property type="match status" value="1"/>
</dbReference>
<evidence type="ECO:0000313" key="2">
    <source>
        <dbReference type="EMBL" id="AZS41036.1"/>
    </source>
</evidence>
<dbReference type="KEGG" id="moy:CVS54_02381"/>
<dbReference type="PANTHER" id="PTHR46401">
    <property type="entry name" value="GLYCOSYLTRANSFERASE WBBK-RELATED"/>
    <property type="match status" value="1"/>
</dbReference>
<dbReference type="EMBL" id="CP031422">
    <property type="protein sequence ID" value="AZS41036.1"/>
    <property type="molecule type" value="Genomic_DNA"/>
</dbReference>
<organism evidence="3 4">
    <name type="scientific">Microbacterium oxydans</name>
    <dbReference type="NCBI Taxonomy" id="82380"/>
    <lineage>
        <taxon>Bacteria</taxon>
        <taxon>Bacillati</taxon>
        <taxon>Actinomycetota</taxon>
        <taxon>Actinomycetes</taxon>
        <taxon>Micrococcales</taxon>
        <taxon>Microbacteriaceae</taxon>
        <taxon>Microbacterium</taxon>
    </lineage>
</organism>
<dbReference type="Gene3D" id="3.40.50.2000">
    <property type="entry name" value="Glycogen Phosphorylase B"/>
    <property type="match status" value="2"/>
</dbReference>
<dbReference type="Proteomes" id="UP000274841">
    <property type="component" value="Chromosome"/>
</dbReference>
<protein>
    <recommendedName>
        <fullName evidence="5">Glycosyl transferase</fullName>
    </recommendedName>
</protein>
<keyword evidence="1" id="KW-0808">Transferase</keyword>
<dbReference type="RefSeq" id="WP_127012365.1">
    <property type="nucleotide sequence ID" value="NZ_CP031422.1"/>
</dbReference>
<dbReference type="GO" id="GO:0016757">
    <property type="term" value="F:glycosyltransferase activity"/>
    <property type="evidence" value="ECO:0007669"/>
    <property type="project" value="TreeGrafter"/>
</dbReference>
<reference evidence="3 4" key="1">
    <citation type="submission" date="2018-08" db="EMBL/GenBank/DDBJ databases">
        <title>Microbacterium oxydans strain HG3.</title>
        <authorList>
            <person name="ORTET P."/>
        </authorList>
    </citation>
    <scope>NUCLEOTIDE SEQUENCE [LARGE SCALE GENOMIC DNA]</scope>
    <source>
        <strain evidence="3 4">HG3</strain>
    </source>
</reference>
<dbReference type="GO" id="GO:0009103">
    <property type="term" value="P:lipopolysaccharide biosynthetic process"/>
    <property type="evidence" value="ECO:0007669"/>
    <property type="project" value="TreeGrafter"/>
</dbReference>
<accession>A0A3S9WLT1</accession>